<keyword evidence="1" id="KW-1015">Disulfide bond</keyword>
<comment type="similarity">
    <text evidence="2">Belongs to the peptidase S1 family. CLIP subfamily.</text>
</comment>
<evidence type="ECO:0000256" key="1">
    <source>
        <dbReference type="ARBA" id="ARBA00023157"/>
    </source>
</evidence>
<feature type="non-terminal residue" evidence="4">
    <location>
        <position position="1"/>
    </location>
</feature>
<name>A0A7L2AEP8_9GRUI</name>
<dbReference type="Pfam" id="PF00089">
    <property type="entry name" value="Trypsin"/>
    <property type="match status" value="1"/>
</dbReference>
<keyword evidence="5" id="KW-1185">Reference proteome</keyword>
<evidence type="ECO:0000256" key="2">
    <source>
        <dbReference type="ARBA" id="ARBA00024195"/>
    </source>
</evidence>
<dbReference type="Gene3D" id="2.40.10.10">
    <property type="entry name" value="Trypsin-like serine proteases"/>
    <property type="match status" value="1"/>
</dbReference>
<evidence type="ECO:0000313" key="5">
    <source>
        <dbReference type="Proteomes" id="UP000590868"/>
    </source>
</evidence>
<dbReference type="InterPro" id="IPR001254">
    <property type="entry name" value="Trypsin_dom"/>
</dbReference>
<dbReference type="InterPro" id="IPR009003">
    <property type="entry name" value="Peptidase_S1_PA"/>
</dbReference>
<feature type="domain" description="Peptidase S1" evidence="3">
    <location>
        <begin position="1"/>
        <end position="71"/>
    </location>
</feature>
<dbReference type="GO" id="GO:0004252">
    <property type="term" value="F:serine-type endopeptidase activity"/>
    <property type="evidence" value="ECO:0007669"/>
    <property type="project" value="InterPro"/>
</dbReference>
<dbReference type="Proteomes" id="UP000590868">
    <property type="component" value="Unassembled WGS sequence"/>
</dbReference>
<protein>
    <submittedName>
        <fullName evidence="4">ACRO protein</fullName>
    </submittedName>
</protein>
<reference evidence="4 5" key="1">
    <citation type="submission" date="2019-09" db="EMBL/GenBank/DDBJ databases">
        <title>Bird 10,000 Genomes (B10K) Project - Family phase.</title>
        <authorList>
            <person name="Zhang G."/>
        </authorList>
    </citation>
    <scope>NUCLEOTIDE SEQUENCE [LARGE SCALE GENOMIC DNA]</scope>
    <source>
        <strain evidence="4">B10K-DU-001-55</strain>
        <tissue evidence="4">Muscle</tissue>
    </source>
</reference>
<dbReference type="AlphaFoldDB" id="A0A7L2AEP8"/>
<organism evidence="4 5">
    <name type="scientific">Heliornis fulica</name>
    <name type="common">sungrebe</name>
    <dbReference type="NCBI Taxonomy" id="54369"/>
    <lineage>
        <taxon>Eukaryota</taxon>
        <taxon>Metazoa</taxon>
        <taxon>Chordata</taxon>
        <taxon>Craniata</taxon>
        <taxon>Vertebrata</taxon>
        <taxon>Euteleostomi</taxon>
        <taxon>Archelosauria</taxon>
        <taxon>Archosauria</taxon>
        <taxon>Dinosauria</taxon>
        <taxon>Saurischia</taxon>
        <taxon>Theropoda</taxon>
        <taxon>Coelurosauria</taxon>
        <taxon>Aves</taxon>
        <taxon>Neognathae</taxon>
        <taxon>Neoaves</taxon>
        <taxon>Gruiformes</taxon>
        <taxon>Heliornithidae</taxon>
        <taxon>Heliornis</taxon>
    </lineage>
</organism>
<evidence type="ECO:0000313" key="4">
    <source>
        <dbReference type="EMBL" id="NXP43950.1"/>
    </source>
</evidence>
<sequence length="98" mass="10871">IHSHNLCAGYAQGGIDTCRGDSRGPLVCRDNNDYFWLVGVTSWGLGCARARRPGIYTSTQHFYSWILTQMRLFPAVRGTPAARELSHFLTTSTPSQVP</sequence>
<gene>
    <name evidence="4" type="primary">Acr_1</name>
    <name evidence="4" type="ORF">HELFUL_R08353</name>
</gene>
<comment type="caution">
    <text evidence="4">The sequence shown here is derived from an EMBL/GenBank/DDBJ whole genome shotgun (WGS) entry which is preliminary data.</text>
</comment>
<accession>A0A7L2AEP8</accession>
<feature type="non-terminal residue" evidence="4">
    <location>
        <position position="98"/>
    </location>
</feature>
<dbReference type="PROSITE" id="PS50240">
    <property type="entry name" value="TRYPSIN_DOM"/>
    <property type="match status" value="1"/>
</dbReference>
<dbReference type="EMBL" id="VXBZ01000550">
    <property type="protein sequence ID" value="NXP43950.1"/>
    <property type="molecule type" value="Genomic_DNA"/>
</dbReference>
<evidence type="ECO:0000259" key="3">
    <source>
        <dbReference type="PROSITE" id="PS50240"/>
    </source>
</evidence>
<dbReference type="PANTHER" id="PTHR24252">
    <property type="entry name" value="ACROSIN-RELATED"/>
    <property type="match status" value="1"/>
</dbReference>
<dbReference type="FunFam" id="2.40.10.10:FF:000002">
    <property type="entry name" value="Transmembrane protease serine"/>
    <property type="match status" value="1"/>
</dbReference>
<dbReference type="PANTHER" id="PTHR24252:SF8">
    <property type="entry name" value="ACROSIN"/>
    <property type="match status" value="1"/>
</dbReference>
<proteinExistence type="inferred from homology"/>
<dbReference type="SUPFAM" id="SSF50494">
    <property type="entry name" value="Trypsin-like serine proteases"/>
    <property type="match status" value="1"/>
</dbReference>
<dbReference type="GO" id="GO:0006508">
    <property type="term" value="P:proteolysis"/>
    <property type="evidence" value="ECO:0007669"/>
    <property type="project" value="InterPro"/>
</dbReference>
<dbReference type="GO" id="GO:0007340">
    <property type="term" value="P:acrosome reaction"/>
    <property type="evidence" value="ECO:0007669"/>
    <property type="project" value="TreeGrafter"/>
</dbReference>
<dbReference type="InterPro" id="IPR043504">
    <property type="entry name" value="Peptidase_S1_PA_chymotrypsin"/>
</dbReference>
<dbReference type="OrthoDB" id="546450at2759"/>